<dbReference type="Proteomes" id="UP001201812">
    <property type="component" value="Unassembled WGS sequence"/>
</dbReference>
<protein>
    <submittedName>
        <fullName evidence="2">Serpentine type 7TM GPCR chemoreceptor srd domain-containing protein</fullName>
    </submittedName>
</protein>
<evidence type="ECO:0000313" key="2">
    <source>
        <dbReference type="EMBL" id="KAI1711593.1"/>
    </source>
</evidence>
<feature type="transmembrane region" description="Helical" evidence="1">
    <location>
        <begin position="45"/>
        <end position="68"/>
    </location>
</feature>
<dbReference type="SUPFAM" id="SSF81321">
    <property type="entry name" value="Family A G protein-coupled receptor-like"/>
    <property type="match status" value="1"/>
</dbReference>
<keyword evidence="3" id="KW-1185">Reference proteome</keyword>
<keyword evidence="1" id="KW-0472">Membrane</keyword>
<reference evidence="2" key="1">
    <citation type="submission" date="2022-01" db="EMBL/GenBank/DDBJ databases">
        <title>Genome Sequence Resource for Two Populations of Ditylenchus destructor, the Migratory Endoparasitic Phytonematode.</title>
        <authorList>
            <person name="Zhang H."/>
            <person name="Lin R."/>
            <person name="Xie B."/>
        </authorList>
    </citation>
    <scope>NUCLEOTIDE SEQUENCE</scope>
    <source>
        <strain evidence="2">BazhouSP</strain>
    </source>
</reference>
<name>A0AAD4N1N3_9BILA</name>
<evidence type="ECO:0000256" key="1">
    <source>
        <dbReference type="SAM" id="Phobius"/>
    </source>
</evidence>
<feature type="transmembrane region" description="Helical" evidence="1">
    <location>
        <begin position="91"/>
        <end position="117"/>
    </location>
</feature>
<feature type="transmembrane region" description="Helical" evidence="1">
    <location>
        <begin position="246"/>
        <end position="270"/>
    </location>
</feature>
<dbReference type="EMBL" id="JAKKPZ010000021">
    <property type="protein sequence ID" value="KAI1711593.1"/>
    <property type="molecule type" value="Genomic_DNA"/>
</dbReference>
<feature type="transmembrane region" description="Helical" evidence="1">
    <location>
        <begin position="14"/>
        <end position="33"/>
    </location>
</feature>
<feature type="transmembrane region" description="Helical" evidence="1">
    <location>
        <begin position="129"/>
        <end position="153"/>
    </location>
</feature>
<feature type="transmembrane region" description="Helical" evidence="1">
    <location>
        <begin position="276"/>
        <end position="300"/>
    </location>
</feature>
<dbReference type="InterPro" id="IPR019421">
    <property type="entry name" value="7TM_GPCR_serpentine_rcpt_Srd"/>
</dbReference>
<dbReference type="AlphaFoldDB" id="A0AAD4N1N3"/>
<comment type="caution">
    <text evidence="2">The sequence shown here is derived from an EMBL/GenBank/DDBJ whole genome shotgun (WGS) entry which is preliminary data.</text>
</comment>
<accession>A0AAD4N1N3</accession>
<proteinExistence type="predicted"/>
<dbReference type="PANTHER" id="PTHR22943:SF248">
    <property type="entry name" value="SEVEN TM RECEPTOR"/>
    <property type="match status" value="1"/>
</dbReference>
<organism evidence="2 3">
    <name type="scientific">Ditylenchus destructor</name>
    <dbReference type="NCBI Taxonomy" id="166010"/>
    <lineage>
        <taxon>Eukaryota</taxon>
        <taxon>Metazoa</taxon>
        <taxon>Ecdysozoa</taxon>
        <taxon>Nematoda</taxon>
        <taxon>Chromadorea</taxon>
        <taxon>Rhabditida</taxon>
        <taxon>Tylenchina</taxon>
        <taxon>Tylenchomorpha</taxon>
        <taxon>Sphaerularioidea</taxon>
        <taxon>Anguinidae</taxon>
        <taxon>Anguininae</taxon>
        <taxon>Ditylenchus</taxon>
    </lineage>
</organism>
<gene>
    <name evidence="2" type="ORF">DdX_10055</name>
</gene>
<evidence type="ECO:0000313" key="3">
    <source>
        <dbReference type="Proteomes" id="UP001201812"/>
    </source>
</evidence>
<dbReference type="Pfam" id="PF10317">
    <property type="entry name" value="7TM_GPCR_Srd"/>
    <property type="match status" value="1"/>
</dbReference>
<keyword evidence="1" id="KW-0812">Transmembrane</keyword>
<dbReference type="PANTHER" id="PTHR22943">
    <property type="entry name" value="7-TRANSMEMBRANE DOMAIN RECEPTOR C.ELEGANS"/>
    <property type="match status" value="1"/>
</dbReference>
<keyword evidence="1" id="KW-1133">Transmembrane helix</keyword>
<sequence length="317" mass="36041">MSVSIPTLHNINCWAVVTLGLTLNGLLIWLVKNRSTKEMNAYRRILLQTCFVDIFMIVIIGIVQPIYIVHNGYNTMISNGISSNFGHSLEFVFMMCWFFGLYFSILSNYVPVAYCYFQICWLKQMSMKVYNSLLSMCALLVLVFIAGFFWAAYPGESEMAMMTQAHDSYAKYMALDTSDEDFSIALVSKTDSGRWLLSCLYIIAVQSVCYTIISYCGLKLKEAMSRSTESGKETATGEVNRQLSCVLFWQFIMSLTEAGFTMVCMVTSLLPNKNVYSIAFGTMPLHWIPVLNPLITILVVEQYRDFFSASETEKKIH</sequence>
<feature type="transmembrane region" description="Helical" evidence="1">
    <location>
        <begin position="195"/>
        <end position="218"/>
    </location>
</feature>